<keyword evidence="2" id="KW-0614">Plasmid</keyword>
<evidence type="ECO:0000256" key="1">
    <source>
        <dbReference type="ARBA" id="ARBA00022649"/>
    </source>
</evidence>
<dbReference type="InterPro" id="IPR014795">
    <property type="entry name" value="TacA_1-like"/>
</dbReference>
<sequence length="48" mass="5383">MQRRGLTARHVFVLDDDAYDAVVALLDWPAEPSPRLADLLTRPSVFST</sequence>
<reference evidence="2 3" key="1">
    <citation type="submission" date="2018-09" db="EMBL/GenBank/DDBJ databases">
        <title>Complete genome sequence of Euzebya sp. DY32-46 isolated from seawater of Pacific Ocean.</title>
        <authorList>
            <person name="Xu L."/>
            <person name="Wu Y.-H."/>
            <person name="Xu X.-W."/>
        </authorList>
    </citation>
    <scope>NUCLEOTIDE SEQUENCE [LARGE SCALE GENOMIC DNA]</scope>
    <source>
        <strain evidence="2 3">DY32-46</strain>
        <plasmid evidence="3">pedy32-46i</plasmid>
    </source>
</reference>
<evidence type="ECO:0000313" key="2">
    <source>
        <dbReference type="EMBL" id="AXV10159.1"/>
    </source>
</evidence>
<dbReference type="KEGG" id="euz:DVS28_b0394"/>
<name>A0A346Y6R2_9ACTN</name>
<keyword evidence="1" id="KW-1277">Toxin-antitoxin system</keyword>
<protein>
    <recommendedName>
        <fullName evidence="4">DUF1778 domain-containing protein</fullName>
    </recommendedName>
</protein>
<dbReference type="Pfam" id="PF08681">
    <property type="entry name" value="TacA1"/>
    <property type="match status" value="1"/>
</dbReference>
<dbReference type="AlphaFoldDB" id="A0A346Y6R2"/>
<organism evidence="2 3">
    <name type="scientific">Euzebya pacifica</name>
    <dbReference type="NCBI Taxonomy" id="1608957"/>
    <lineage>
        <taxon>Bacteria</taxon>
        <taxon>Bacillati</taxon>
        <taxon>Actinomycetota</taxon>
        <taxon>Nitriliruptoria</taxon>
        <taxon>Euzebyales</taxon>
    </lineage>
</organism>
<dbReference type="Proteomes" id="UP000264006">
    <property type="component" value="Plasmid pEDY32-46I"/>
</dbReference>
<gene>
    <name evidence="2" type="ORF">DVS28_b0394</name>
</gene>
<proteinExistence type="predicted"/>
<dbReference type="RefSeq" id="WP_114594737.1">
    <property type="nucleotide sequence ID" value="NZ_CP031166.1"/>
</dbReference>
<keyword evidence="3" id="KW-1185">Reference proteome</keyword>
<geneLocation type="plasmid" evidence="3">
    <name>pedy32-46i</name>
</geneLocation>
<evidence type="ECO:0000313" key="3">
    <source>
        <dbReference type="Proteomes" id="UP000264006"/>
    </source>
</evidence>
<dbReference type="EMBL" id="CP031166">
    <property type="protein sequence ID" value="AXV10159.1"/>
    <property type="molecule type" value="Genomic_DNA"/>
</dbReference>
<evidence type="ECO:0008006" key="4">
    <source>
        <dbReference type="Google" id="ProtNLM"/>
    </source>
</evidence>
<accession>A0A346Y6R2</accession>